<evidence type="ECO:0000256" key="1">
    <source>
        <dbReference type="ARBA" id="ARBA00049983"/>
    </source>
</evidence>
<dbReference type="Gene3D" id="1.25.10.10">
    <property type="entry name" value="Leucine-rich Repeat Variant"/>
    <property type="match status" value="1"/>
</dbReference>
<reference evidence="5" key="1">
    <citation type="submission" date="2025-08" db="UniProtKB">
        <authorList>
            <consortium name="RefSeq"/>
        </authorList>
    </citation>
    <scope>IDENTIFICATION</scope>
</reference>
<organism evidence="4 5">
    <name type="scientific">Aplysia californica</name>
    <name type="common">California sea hare</name>
    <dbReference type="NCBI Taxonomy" id="6500"/>
    <lineage>
        <taxon>Eukaryota</taxon>
        <taxon>Metazoa</taxon>
        <taxon>Spiralia</taxon>
        <taxon>Lophotrochozoa</taxon>
        <taxon>Mollusca</taxon>
        <taxon>Gastropoda</taxon>
        <taxon>Heterobranchia</taxon>
        <taxon>Euthyneura</taxon>
        <taxon>Tectipleura</taxon>
        <taxon>Aplysiida</taxon>
        <taxon>Aplysioidea</taxon>
        <taxon>Aplysiidae</taxon>
        <taxon>Aplysia</taxon>
    </lineage>
</organism>
<sequence>MGKSRTKRFSAIKHNPTGLLQGTDLGLDLPDDQNENGSSQSCNDISSFVTNIVDKLQSASSEDRACGCQMLTRVESQPRAVEYLLQQNIVRIICPLFLDSSSEVQINALGAVRNICIHGNESVCSAVVASDVLTPLTALIKQYDNTWTARKESGKCGSSSDVLIQAVELFTILCENNAKAVTVFNKENLLMLLLPMLKVETYSYDLSCAVAQCLHVVSENNPDVTAVCQDHEVQSTLFHIACGTATEIDAILFRTLVTGIVLNFSEAAVSPYHKVIVKNLSDVLDIDYVPVLKTALEKQQQAAENEMYSEEGVSSGVDKLLRAQGVCLELLANLCCTDDDEWEDMEMDCQGSEESSDDQALEEAGACQENSADGNMESLCLSTELHSSFMENNVLSKIMQKTLPVECPLMEQMRQFRWGKVVQTKLNELQSRGLLCLSNVVSALDAESLSTSPTPLSSIWTNVHKLAALSQSTHGSDEDHKWAVTSAMRAVIQRMAEFDVSNVGEVSTADLESMVNIGVSSKSRETQINVLRIISTIGCILSAQTPPHVLLTRIGFILCEVACNNEDVVVMAEALDSLFDVFKEDHTDAVVREIGLVDKLRSLQSSFKSKVSGQRKKLGENYGVVMMAKANLAGFIKYKTSQH</sequence>
<dbReference type="SMART" id="SM00185">
    <property type="entry name" value="ARM"/>
    <property type="match status" value="3"/>
</dbReference>
<dbReference type="Pfam" id="PF00514">
    <property type="entry name" value="Arm"/>
    <property type="match status" value="1"/>
</dbReference>
<feature type="region of interest" description="Disordered" evidence="2">
    <location>
        <begin position="350"/>
        <end position="370"/>
    </location>
</feature>
<name>A0ABM0K7G5_APLCA</name>
<dbReference type="PANTHER" id="PTHR13347">
    <property type="entry name" value="HEAT REPEAT-CONTAINING PROTEIN 3"/>
    <property type="match status" value="1"/>
</dbReference>
<dbReference type="InterPro" id="IPR052616">
    <property type="entry name" value="SYO1-like"/>
</dbReference>
<evidence type="ECO:0000313" key="5">
    <source>
        <dbReference type="RefSeq" id="XP_005110564.1"/>
    </source>
</evidence>
<evidence type="ECO:0000259" key="3">
    <source>
        <dbReference type="Pfam" id="PF25567"/>
    </source>
</evidence>
<dbReference type="RefSeq" id="XP_005110564.1">
    <property type="nucleotide sequence ID" value="XM_005110507.3"/>
</dbReference>
<dbReference type="InterPro" id="IPR000225">
    <property type="entry name" value="Armadillo"/>
</dbReference>
<feature type="domain" description="SYO1-like TPR repeats" evidence="3">
    <location>
        <begin position="384"/>
        <end position="642"/>
    </location>
</feature>
<evidence type="ECO:0000313" key="4">
    <source>
        <dbReference type="Proteomes" id="UP000694888"/>
    </source>
</evidence>
<proteinExistence type="inferred from homology"/>
<dbReference type="Pfam" id="PF25567">
    <property type="entry name" value="TPR_SYO1"/>
    <property type="match status" value="1"/>
</dbReference>
<accession>A0ABM0K7G5</accession>
<dbReference type="Proteomes" id="UP000694888">
    <property type="component" value="Unplaced"/>
</dbReference>
<gene>
    <name evidence="5" type="primary">LOC101847537</name>
</gene>
<comment type="similarity">
    <text evidence="1">Belongs to the nuclear import and ribosome assembly adapter family.</text>
</comment>
<dbReference type="InterPro" id="IPR016024">
    <property type="entry name" value="ARM-type_fold"/>
</dbReference>
<keyword evidence="4" id="KW-1185">Reference proteome</keyword>
<dbReference type="SUPFAM" id="SSF48371">
    <property type="entry name" value="ARM repeat"/>
    <property type="match status" value="1"/>
</dbReference>
<evidence type="ECO:0000256" key="2">
    <source>
        <dbReference type="SAM" id="MobiDB-lite"/>
    </source>
</evidence>
<dbReference type="InterPro" id="IPR011989">
    <property type="entry name" value="ARM-like"/>
</dbReference>
<dbReference type="GeneID" id="101847537"/>
<dbReference type="InterPro" id="IPR057990">
    <property type="entry name" value="TPR_SYO1"/>
</dbReference>
<protein>
    <submittedName>
        <fullName evidence="5">HEAT repeat-containing protein 3</fullName>
    </submittedName>
</protein>
<dbReference type="PANTHER" id="PTHR13347:SF1">
    <property type="entry name" value="HEAT REPEAT-CONTAINING PROTEIN 3"/>
    <property type="match status" value="1"/>
</dbReference>